<proteinExistence type="predicted"/>
<gene>
    <name evidence="1" type="ORF">EV356DRAFT_536941</name>
</gene>
<accession>A0A6A6GVE2</accession>
<dbReference type="Gene3D" id="3.90.20.10">
    <property type="match status" value="1"/>
</dbReference>
<dbReference type="AlphaFoldDB" id="A0A6A6GVE2"/>
<keyword evidence="2" id="KW-1185">Reference proteome</keyword>
<dbReference type="OrthoDB" id="5413892at2759"/>
<reference evidence="1" key="1">
    <citation type="journal article" date="2020" name="Stud. Mycol.">
        <title>101 Dothideomycetes genomes: a test case for predicting lifestyles and emergence of pathogens.</title>
        <authorList>
            <person name="Haridas S."/>
            <person name="Albert R."/>
            <person name="Binder M."/>
            <person name="Bloem J."/>
            <person name="Labutti K."/>
            <person name="Salamov A."/>
            <person name="Andreopoulos B."/>
            <person name="Baker S."/>
            <person name="Barry K."/>
            <person name="Bills G."/>
            <person name="Bluhm B."/>
            <person name="Cannon C."/>
            <person name="Castanera R."/>
            <person name="Culley D."/>
            <person name="Daum C."/>
            <person name="Ezra D."/>
            <person name="Gonzalez J."/>
            <person name="Henrissat B."/>
            <person name="Kuo A."/>
            <person name="Liang C."/>
            <person name="Lipzen A."/>
            <person name="Lutzoni F."/>
            <person name="Magnuson J."/>
            <person name="Mondo S."/>
            <person name="Nolan M."/>
            <person name="Ohm R."/>
            <person name="Pangilinan J."/>
            <person name="Park H.-J."/>
            <person name="Ramirez L."/>
            <person name="Alfaro M."/>
            <person name="Sun H."/>
            <person name="Tritt A."/>
            <person name="Yoshinaga Y."/>
            <person name="Zwiers L.-H."/>
            <person name="Turgeon B."/>
            <person name="Goodwin S."/>
            <person name="Spatafora J."/>
            <person name="Crous P."/>
            <person name="Grigoriev I."/>
        </authorList>
    </citation>
    <scope>NUCLEOTIDE SEQUENCE</scope>
    <source>
        <strain evidence="1">Tuck. ex Michener</strain>
    </source>
</reference>
<name>A0A6A6GVE2_VIRVR</name>
<protein>
    <submittedName>
        <fullName evidence="1">Uncharacterized protein</fullName>
    </submittedName>
</protein>
<evidence type="ECO:0000313" key="2">
    <source>
        <dbReference type="Proteomes" id="UP000800092"/>
    </source>
</evidence>
<dbReference type="EMBL" id="ML991854">
    <property type="protein sequence ID" value="KAF2229766.1"/>
    <property type="molecule type" value="Genomic_DNA"/>
</dbReference>
<evidence type="ECO:0000313" key="1">
    <source>
        <dbReference type="EMBL" id="KAF2229766.1"/>
    </source>
</evidence>
<sequence>MAAADGDPMQINDQYQDILGGAGPQPDFEAMHHQVQGLAEQLRRCANLPTVQGPAAIAQIIINHMDERFNQVNTQINQVNTQMNTRFDEVQQRLDASEQNAVARVQNSLLNDRNERLTPLVDPLTNDPITNFPTTPAHIDGLNIGALNPLLIALRKSLAGNIARKRQRLRIAIGLTPMRRTTTETGA</sequence>
<organism evidence="1 2">
    <name type="scientific">Viridothelium virens</name>
    <name type="common">Speckled blister lichen</name>
    <name type="synonym">Trypethelium virens</name>
    <dbReference type="NCBI Taxonomy" id="1048519"/>
    <lineage>
        <taxon>Eukaryota</taxon>
        <taxon>Fungi</taxon>
        <taxon>Dikarya</taxon>
        <taxon>Ascomycota</taxon>
        <taxon>Pezizomycotina</taxon>
        <taxon>Dothideomycetes</taxon>
        <taxon>Dothideomycetes incertae sedis</taxon>
        <taxon>Trypetheliales</taxon>
        <taxon>Trypetheliaceae</taxon>
        <taxon>Viridothelium</taxon>
    </lineage>
</organism>
<dbReference type="Proteomes" id="UP000800092">
    <property type="component" value="Unassembled WGS sequence"/>
</dbReference>